<dbReference type="AlphaFoldDB" id="A0A1V1PCT1"/>
<feature type="transmembrane region" description="Helical" evidence="1">
    <location>
        <begin position="152"/>
        <end position="171"/>
    </location>
</feature>
<protein>
    <submittedName>
        <fullName evidence="2">ABC transport system permease protein</fullName>
    </submittedName>
</protein>
<sequence length="278" mass="30801">MIRFYDITENAGQALISLFYTVINMIFLWSDTLVSLLTVLNPFYKGNKSFKRQVSFQVLFTGVEAFFLIGVIALMCGGTVIIQAINNMPNFGVGEYFGNLLKIFVVREIGPIVTFIMVMGRSGTALTAYLGNMRVNKEITALKAMGIQPVDYLVMPTFVGMVISMICLNFYFAIISIVGGLAVAEMIIHIPFLIYLQKAFASITVFDVMFILFKSVVSGMVISIVSCFFGLSVNNIREVSMVVIKSFVVSGAIRIVIKIIVLIAFARQLFPEARAFFG</sequence>
<feature type="transmembrane region" description="Helical" evidence="1">
    <location>
        <begin position="65"/>
        <end position="85"/>
    </location>
</feature>
<accession>A0A1V1PCT1</accession>
<keyword evidence="1" id="KW-0472">Membrane</keyword>
<keyword evidence="1" id="KW-1133">Transmembrane helix</keyword>
<evidence type="ECO:0000256" key="1">
    <source>
        <dbReference type="SAM" id="Phobius"/>
    </source>
</evidence>
<dbReference type="PANTHER" id="PTHR30188">
    <property type="entry name" value="ABC TRANSPORTER PERMEASE PROTEIN-RELATED"/>
    <property type="match status" value="1"/>
</dbReference>
<keyword evidence="1" id="KW-0812">Transmembrane</keyword>
<evidence type="ECO:0000313" key="2">
    <source>
        <dbReference type="EMBL" id="ETR72598.1"/>
    </source>
</evidence>
<feature type="transmembrane region" description="Helical" evidence="1">
    <location>
        <begin position="177"/>
        <end position="196"/>
    </location>
</feature>
<name>A0A1V1PCT1_9BACT</name>
<dbReference type="EMBL" id="ATBP01000131">
    <property type="protein sequence ID" value="ETR72598.1"/>
    <property type="molecule type" value="Genomic_DNA"/>
</dbReference>
<gene>
    <name evidence="2" type="ORF">OMM_01586</name>
</gene>
<evidence type="ECO:0000313" key="3">
    <source>
        <dbReference type="Proteomes" id="UP000189670"/>
    </source>
</evidence>
<dbReference type="Pfam" id="PF02405">
    <property type="entry name" value="MlaE"/>
    <property type="match status" value="1"/>
</dbReference>
<dbReference type="InterPro" id="IPR030802">
    <property type="entry name" value="Permease_MalE"/>
</dbReference>
<comment type="caution">
    <text evidence="2">The sequence shown here is derived from an EMBL/GenBank/DDBJ whole genome shotgun (WGS) entry which is preliminary data.</text>
</comment>
<feature type="transmembrane region" description="Helical" evidence="1">
    <location>
        <begin position="109"/>
        <end position="131"/>
    </location>
</feature>
<proteinExistence type="predicted"/>
<dbReference type="GO" id="GO:0043190">
    <property type="term" value="C:ATP-binding cassette (ABC) transporter complex"/>
    <property type="evidence" value="ECO:0007669"/>
    <property type="project" value="InterPro"/>
</dbReference>
<reference evidence="3" key="1">
    <citation type="submission" date="2012-11" db="EMBL/GenBank/DDBJ databases">
        <authorList>
            <person name="Lucero-Rivera Y.E."/>
            <person name="Tovar-Ramirez D."/>
        </authorList>
    </citation>
    <scope>NUCLEOTIDE SEQUENCE [LARGE SCALE GENOMIC DNA]</scope>
    <source>
        <strain evidence="3">Araruama</strain>
    </source>
</reference>
<dbReference type="GO" id="GO:0005548">
    <property type="term" value="F:phospholipid transporter activity"/>
    <property type="evidence" value="ECO:0007669"/>
    <property type="project" value="TreeGrafter"/>
</dbReference>
<organism evidence="2 3">
    <name type="scientific">Candidatus Magnetoglobus multicellularis str. Araruama</name>
    <dbReference type="NCBI Taxonomy" id="890399"/>
    <lineage>
        <taxon>Bacteria</taxon>
        <taxon>Pseudomonadati</taxon>
        <taxon>Thermodesulfobacteriota</taxon>
        <taxon>Desulfobacteria</taxon>
        <taxon>Desulfobacterales</taxon>
        <taxon>Desulfobacteraceae</taxon>
        <taxon>Candidatus Magnetoglobus</taxon>
    </lineage>
</organism>
<feature type="transmembrane region" description="Helical" evidence="1">
    <location>
        <begin position="243"/>
        <end position="266"/>
    </location>
</feature>
<dbReference type="PANTHER" id="PTHR30188:SF4">
    <property type="entry name" value="PROTEIN TRIGALACTOSYLDIACYLGLYCEROL 1, CHLOROPLASTIC"/>
    <property type="match status" value="1"/>
</dbReference>
<feature type="transmembrane region" description="Helical" evidence="1">
    <location>
        <begin position="18"/>
        <end position="44"/>
    </location>
</feature>
<feature type="transmembrane region" description="Helical" evidence="1">
    <location>
        <begin position="208"/>
        <end position="231"/>
    </location>
</feature>
<dbReference type="Proteomes" id="UP000189670">
    <property type="component" value="Unassembled WGS sequence"/>
</dbReference>